<sequence length="413" mass="43795">MKFSTVLSAALLAHHSFAHPGQSAAENAKEVAERRDYLANNKRSLSHCADKLKARGNDMAMHARRSAAVEKLRAKREIGQENPYLRIRDLDTVLATSHASNQTDITSTDTDPSILFASNNSCILTPEVTQGPYYVSGELVRSDITESGQGVPLTLDIQIIDVNTCEPVPQAFLEIWHCNATGVYSGVVANGNGDSSDETNLDKTFLRGIQRSDEDGVVRFETLFPGHYTGRATHIHVLSHSNATVNSNQTISGGSVTHVGQMFFDQDLITQIDTVEPYASNTQELTANADDSILGEEAADVDPLIEYILLGDDVSEGVFGWLAFGMDTSNAFNITPAAYMTADGGVENENAGMGGGAGGPPSGNGGGPNGTMNGTMPSGVASGTGAIASTLSTSTVLTVSSSAARRKRSMFEW</sequence>
<evidence type="ECO:0000256" key="2">
    <source>
        <dbReference type="SAM" id="SignalP"/>
    </source>
</evidence>
<feature type="signal peptide" evidence="2">
    <location>
        <begin position="1"/>
        <end position="18"/>
    </location>
</feature>
<keyword evidence="4" id="KW-0223">Dioxygenase</keyword>
<reference evidence="4" key="1">
    <citation type="submission" date="2020-01" db="EMBL/GenBank/DDBJ databases">
        <authorList>
            <consortium name="DOE Joint Genome Institute"/>
            <person name="Haridas S."/>
            <person name="Albert R."/>
            <person name="Binder M."/>
            <person name="Bloem J."/>
            <person name="Labutti K."/>
            <person name="Salamov A."/>
            <person name="Andreopoulos B."/>
            <person name="Baker S.E."/>
            <person name="Barry K."/>
            <person name="Bills G."/>
            <person name="Bluhm B.H."/>
            <person name="Cannon C."/>
            <person name="Castanera R."/>
            <person name="Culley D.E."/>
            <person name="Daum C."/>
            <person name="Ezra D."/>
            <person name="Gonzalez J.B."/>
            <person name="Henrissat B."/>
            <person name="Kuo A."/>
            <person name="Liang C."/>
            <person name="Lipzen A."/>
            <person name="Lutzoni F."/>
            <person name="Magnuson J."/>
            <person name="Mondo S."/>
            <person name="Nolan M."/>
            <person name="Ohm R."/>
            <person name="Pangilinan J."/>
            <person name="Park H.-J."/>
            <person name="Ramirez L."/>
            <person name="Alfaro M."/>
            <person name="Sun H."/>
            <person name="Tritt A."/>
            <person name="Yoshinaga Y."/>
            <person name="Zwiers L.-H."/>
            <person name="Turgeon B.G."/>
            <person name="Goodwin S.B."/>
            <person name="Spatafora J.W."/>
            <person name="Crous P.W."/>
            <person name="Grigoriev I.V."/>
        </authorList>
    </citation>
    <scope>NUCLEOTIDE SEQUENCE</scope>
    <source>
        <strain evidence="4">IPT5</strain>
    </source>
</reference>
<feature type="domain" description="Intradiol ring-cleavage dioxygenases" evidence="3">
    <location>
        <begin position="139"/>
        <end position="292"/>
    </location>
</feature>
<keyword evidence="2" id="KW-0732">Signal</keyword>
<feature type="compositionally biased region" description="Gly residues" evidence="1">
    <location>
        <begin position="352"/>
        <end position="369"/>
    </location>
</feature>
<proteinExistence type="predicted"/>
<gene>
    <name evidence="4" type="ORF">T440DRAFT_471977</name>
</gene>
<dbReference type="GO" id="GO:0008199">
    <property type="term" value="F:ferric iron binding"/>
    <property type="evidence" value="ECO:0007669"/>
    <property type="project" value="InterPro"/>
</dbReference>
<dbReference type="PANTHER" id="PTHR34315">
    <property type="match status" value="1"/>
</dbReference>
<dbReference type="EMBL" id="MU006336">
    <property type="protein sequence ID" value="KAF2846335.1"/>
    <property type="molecule type" value="Genomic_DNA"/>
</dbReference>
<dbReference type="GO" id="GO:0016702">
    <property type="term" value="F:oxidoreductase activity, acting on single donors with incorporation of molecular oxygen, incorporation of two atoms of oxygen"/>
    <property type="evidence" value="ECO:0007669"/>
    <property type="project" value="InterPro"/>
</dbReference>
<dbReference type="InterPro" id="IPR015889">
    <property type="entry name" value="Intradiol_dOase_core"/>
</dbReference>
<evidence type="ECO:0000313" key="4">
    <source>
        <dbReference type="EMBL" id="KAF2846335.1"/>
    </source>
</evidence>
<evidence type="ECO:0000256" key="1">
    <source>
        <dbReference type="SAM" id="MobiDB-lite"/>
    </source>
</evidence>
<evidence type="ECO:0000313" key="5">
    <source>
        <dbReference type="Proteomes" id="UP000799423"/>
    </source>
</evidence>
<protein>
    <submittedName>
        <fullName evidence="4">Aromatic compound dioxygenase</fullName>
    </submittedName>
</protein>
<keyword evidence="4" id="KW-0560">Oxidoreductase</keyword>
<dbReference type="PANTHER" id="PTHR34315:SF1">
    <property type="entry name" value="INTRADIOL RING-CLEAVAGE DIOXYGENASES DOMAIN-CONTAINING PROTEIN-RELATED"/>
    <property type="match status" value="1"/>
</dbReference>
<organism evidence="4 5">
    <name type="scientific">Plenodomus tracheiphilus IPT5</name>
    <dbReference type="NCBI Taxonomy" id="1408161"/>
    <lineage>
        <taxon>Eukaryota</taxon>
        <taxon>Fungi</taxon>
        <taxon>Dikarya</taxon>
        <taxon>Ascomycota</taxon>
        <taxon>Pezizomycotina</taxon>
        <taxon>Dothideomycetes</taxon>
        <taxon>Pleosporomycetidae</taxon>
        <taxon>Pleosporales</taxon>
        <taxon>Pleosporineae</taxon>
        <taxon>Leptosphaeriaceae</taxon>
        <taxon>Plenodomus</taxon>
    </lineage>
</organism>
<dbReference type="InterPro" id="IPR000627">
    <property type="entry name" value="Intradiol_dOase_C"/>
</dbReference>
<dbReference type="Proteomes" id="UP000799423">
    <property type="component" value="Unassembled WGS sequence"/>
</dbReference>
<dbReference type="Pfam" id="PF00775">
    <property type="entry name" value="Dioxygenase_C"/>
    <property type="match status" value="1"/>
</dbReference>
<dbReference type="CDD" id="cd03457">
    <property type="entry name" value="intradiol_dioxygenase_like"/>
    <property type="match status" value="1"/>
</dbReference>
<keyword evidence="5" id="KW-1185">Reference proteome</keyword>
<feature type="region of interest" description="Disordered" evidence="1">
    <location>
        <begin position="350"/>
        <end position="381"/>
    </location>
</feature>
<dbReference type="AlphaFoldDB" id="A0A6A7AW11"/>
<evidence type="ECO:0000259" key="3">
    <source>
        <dbReference type="Pfam" id="PF00775"/>
    </source>
</evidence>
<accession>A0A6A7AW11</accession>
<feature type="chain" id="PRO_5025692288" evidence="2">
    <location>
        <begin position="19"/>
        <end position="413"/>
    </location>
</feature>
<dbReference type="OrthoDB" id="121380at2759"/>
<dbReference type="SUPFAM" id="SSF49482">
    <property type="entry name" value="Aromatic compound dioxygenase"/>
    <property type="match status" value="1"/>
</dbReference>
<dbReference type="Gene3D" id="2.60.130.10">
    <property type="entry name" value="Aromatic compound dioxygenase"/>
    <property type="match status" value="1"/>
</dbReference>
<name>A0A6A7AW11_9PLEO</name>